<dbReference type="KEGG" id="tdf:H9L22_17965"/>
<proteinExistence type="predicted"/>
<sequence length="54" mass="5572">MSDVVVTNTFDAVEPPRPGLPSTGADSGELPALIPLLLIGAAAVAHGRRHTARR</sequence>
<accession>A0A7H0H5X9</accession>
<reference evidence="3 4" key="1">
    <citation type="submission" date="2020-08" db="EMBL/GenBank/DDBJ databases">
        <title>Genome sequence of Tessaracoccus defluvii JCM 17540T.</title>
        <authorList>
            <person name="Hyun D.-W."/>
            <person name="Bae J.-W."/>
        </authorList>
    </citation>
    <scope>NUCLEOTIDE SEQUENCE [LARGE SCALE GENOMIC DNA]</scope>
    <source>
        <strain evidence="3 4">JCM 17540</strain>
    </source>
</reference>
<keyword evidence="4" id="KW-1185">Reference proteome</keyword>
<keyword evidence="2" id="KW-1133">Transmembrane helix</keyword>
<evidence type="ECO:0000256" key="1">
    <source>
        <dbReference type="SAM" id="MobiDB-lite"/>
    </source>
</evidence>
<keyword evidence="2" id="KW-0812">Transmembrane</keyword>
<keyword evidence="2" id="KW-0472">Membrane</keyword>
<dbReference type="EMBL" id="CP060789">
    <property type="protein sequence ID" value="QNP55945.1"/>
    <property type="molecule type" value="Genomic_DNA"/>
</dbReference>
<dbReference type="RefSeq" id="WP_187721065.1">
    <property type="nucleotide sequence ID" value="NZ_BAABBL010000024.1"/>
</dbReference>
<dbReference type="AlphaFoldDB" id="A0A7H0H5X9"/>
<evidence type="ECO:0000256" key="2">
    <source>
        <dbReference type="SAM" id="Phobius"/>
    </source>
</evidence>
<feature type="region of interest" description="Disordered" evidence="1">
    <location>
        <begin position="1"/>
        <end position="26"/>
    </location>
</feature>
<feature type="compositionally biased region" description="Polar residues" evidence="1">
    <location>
        <begin position="1"/>
        <end position="10"/>
    </location>
</feature>
<gene>
    <name evidence="3" type="ORF">H9L22_17965</name>
</gene>
<dbReference type="Proteomes" id="UP000516117">
    <property type="component" value="Chromosome"/>
</dbReference>
<organism evidence="3 4">
    <name type="scientific">Tessaracoccus defluvii</name>
    <dbReference type="NCBI Taxonomy" id="1285901"/>
    <lineage>
        <taxon>Bacteria</taxon>
        <taxon>Bacillati</taxon>
        <taxon>Actinomycetota</taxon>
        <taxon>Actinomycetes</taxon>
        <taxon>Propionibacteriales</taxon>
        <taxon>Propionibacteriaceae</taxon>
        <taxon>Tessaracoccus</taxon>
    </lineage>
</organism>
<dbReference type="NCBIfam" id="TIGR01167">
    <property type="entry name" value="LPXTG_anchor"/>
    <property type="match status" value="1"/>
</dbReference>
<evidence type="ECO:0000313" key="3">
    <source>
        <dbReference type="EMBL" id="QNP55945.1"/>
    </source>
</evidence>
<evidence type="ECO:0000313" key="4">
    <source>
        <dbReference type="Proteomes" id="UP000516117"/>
    </source>
</evidence>
<feature type="transmembrane region" description="Helical" evidence="2">
    <location>
        <begin position="30"/>
        <end position="47"/>
    </location>
</feature>
<name>A0A7H0H5X9_9ACTN</name>
<protein>
    <submittedName>
        <fullName evidence="3">LPXTG cell wall anchor domain-containing protein</fullName>
    </submittedName>
</protein>